<feature type="domain" description="RCK C-terminal" evidence="9">
    <location>
        <begin position="440"/>
        <end position="520"/>
    </location>
</feature>
<dbReference type="OrthoDB" id="9812438at2"/>
<name>A0A380YPQ6_9BACE</name>
<reference evidence="14 15" key="1">
    <citation type="submission" date="2018-06" db="EMBL/GenBank/DDBJ databases">
        <authorList>
            <consortium name="Pathogen Informatics"/>
            <person name="Doyle S."/>
        </authorList>
    </citation>
    <scope>NUCLEOTIDE SEQUENCE [LARGE SCALE GENOMIC DNA]</scope>
    <source>
        <strain evidence="14 15">NCTC11155</strain>
    </source>
</reference>
<dbReference type="Proteomes" id="UP000520291">
    <property type="component" value="Unassembled WGS sequence"/>
</dbReference>
<dbReference type="Gene3D" id="3.30.70.1450">
    <property type="entry name" value="Regulator of K+ conductance, C-terminal domain"/>
    <property type="match status" value="1"/>
</dbReference>
<proteinExistence type="predicted"/>
<accession>A0A380YPQ6</accession>
<evidence type="ECO:0000313" key="18">
    <source>
        <dbReference type="Proteomes" id="UP000335496"/>
    </source>
</evidence>
<evidence type="ECO:0000313" key="19">
    <source>
        <dbReference type="Proteomes" id="UP000520291"/>
    </source>
</evidence>
<dbReference type="Proteomes" id="UP000254424">
    <property type="component" value="Unassembled WGS sequence"/>
</dbReference>
<keyword evidence="2" id="KW-0813">Transport</keyword>
<dbReference type="EMBL" id="JABAGL010000003">
    <property type="protein sequence ID" value="NME84913.1"/>
    <property type="molecule type" value="Genomic_DNA"/>
</dbReference>
<dbReference type="InterPro" id="IPR014743">
    <property type="entry name" value="Cl-channel_core"/>
</dbReference>
<evidence type="ECO:0000313" key="10">
    <source>
        <dbReference type="EMBL" id="KAA5271498.1"/>
    </source>
</evidence>
<feature type="transmembrane region" description="Helical" evidence="8">
    <location>
        <begin position="167"/>
        <end position="191"/>
    </location>
</feature>
<reference evidence="13 17" key="4">
    <citation type="journal article" date="2019" name="Science, e1252229">
        <title>Invertible promoters mediate bacterial phase variation, antibiotic resistance, and host adaptation in the gut.</title>
        <authorList>
            <person name="Jiang X."/>
            <person name="Hall A.B."/>
            <person name="Arthur T.D."/>
            <person name="Plichta D.R."/>
            <person name="Covington C.T."/>
            <person name="Poyet M."/>
            <person name="Crothers J."/>
            <person name="Moses P.L."/>
            <person name="Tolonen A.C."/>
            <person name="Vlamakis H."/>
            <person name="Alm E.J."/>
            <person name="Xavier R.J."/>
        </authorList>
    </citation>
    <scope>NUCLEOTIDE SEQUENCE [LARGE SCALE GENOMIC DNA]</scope>
    <source>
        <strain evidence="17">bj_0095</strain>
        <strain evidence="13">Bj_0095</strain>
    </source>
</reference>
<dbReference type="SUPFAM" id="SSF81340">
    <property type="entry name" value="Clc chloride channel"/>
    <property type="match status" value="1"/>
</dbReference>
<keyword evidence="4 8" id="KW-1133">Transmembrane helix</keyword>
<protein>
    <submittedName>
        <fullName evidence="10">ClC family H(+)/Cl(-) exchange transporter</fullName>
    </submittedName>
    <submittedName>
        <fullName evidence="14">Putative transporter periplasmic binding protein</fullName>
    </submittedName>
</protein>
<evidence type="ECO:0000256" key="8">
    <source>
        <dbReference type="SAM" id="Phobius"/>
    </source>
</evidence>
<evidence type="ECO:0000256" key="3">
    <source>
        <dbReference type="ARBA" id="ARBA00022692"/>
    </source>
</evidence>
<dbReference type="STRING" id="483216.BACEGG_02225"/>
<dbReference type="Proteomes" id="UP000291917">
    <property type="component" value="Unassembled WGS sequence"/>
</dbReference>
<keyword evidence="18" id="KW-1185">Reference proteome</keyword>
<dbReference type="PROSITE" id="PS51202">
    <property type="entry name" value="RCK_C"/>
    <property type="match status" value="1"/>
</dbReference>
<evidence type="ECO:0000313" key="15">
    <source>
        <dbReference type="Proteomes" id="UP000254424"/>
    </source>
</evidence>
<dbReference type="PANTHER" id="PTHR45711">
    <property type="entry name" value="CHLORIDE CHANNEL PROTEIN"/>
    <property type="match status" value="1"/>
</dbReference>
<dbReference type="PRINTS" id="PR00762">
    <property type="entry name" value="CLCHANNEL"/>
</dbReference>
<dbReference type="InterPro" id="IPR036721">
    <property type="entry name" value="RCK_C_sf"/>
</dbReference>
<dbReference type="Pfam" id="PF02080">
    <property type="entry name" value="TrkA_C"/>
    <property type="match status" value="1"/>
</dbReference>
<dbReference type="EMBL" id="RCXL01000025">
    <property type="protein sequence ID" value="RYT70836.1"/>
    <property type="molecule type" value="Genomic_DNA"/>
</dbReference>
<feature type="transmembrane region" description="Helical" evidence="8">
    <location>
        <begin position="244"/>
        <end position="266"/>
    </location>
</feature>
<feature type="transmembrane region" description="Helical" evidence="8">
    <location>
        <begin position="319"/>
        <end position="339"/>
    </location>
</feature>
<feature type="transmembrane region" description="Helical" evidence="8">
    <location>
        <begin position="203"/>
        <end position="223"/>
    </location>
</feature>
<keyword evidence="7" id="KW-0868">Chloride</keyword>
<dbReference type="GO" id="GO:0005886">
    <property type="term" value="C:plasma membrane"/>
    <property type="evidence" value="ECO:0007669"/>
    <property type="project" value="TreeGrafter"/>
</dbReference>
<organism evidence="14 15">
    <name type="scientific">Bacteroides eggerthii</name>
    <dbReference type="NCBI Taxonomy" id="28111"/>
    <lineage>
        <taxon>Bacteria</taxon>
        <taxon>Pseudomonadati</taxon>
        <taxon>Bacteroidota</taxon>
        <taxon>Bacteroidia</taxon>
        <taxon>Bacteroidales</taxon>
        <taxon>Bacteroidaceae</taxon>
        <taxon>Bacteroides</taxon>
    </lineage>
</organism>
<dbReference type="SUPFAM" id="SSF116726">
    <property type="entry name" value="TrkA C-terminal domain-like"/>
    <property type="match status" value="1"/>
</dbReference>
<evidence type="ECO:0000313" key="16">
    <source>
        <dbReference type="Proteomes" id="UP000283538"/>
    </source>
</evidence>
<evidence type="ECO:0000313" key="12">
    <source>
        <dbReference type="EMBL" id="RHF05289.1"/>
    </source>
</evidence>
<dbReference type="RefSeq" id="WP_004290549.1">
    <property type="nucleotide sequence ID" value="NZ_CABKNQ010000018.1"/>
</dbReference>
<comment type="subcellular location">
    <subcellularLocation>
        <location evidence="1">Membrane</location>
        <topology evidence="1">Multi-pass membrane protein</topology>
    </subcellularLocation>
</comment>
<feature type="transmembrane region" description="Helical" evidence="8">
    <location>
        <begin position="281"/>
        <end position="298"/>
    </location>
</feature>
<reference evidence="10 18" key="3">
    <citation type="journal article" date="2019" name="Nat. Med.">
        <title>A library of human gut bacterial isolates paired with longitudinal multiomics data enables mechanistic microbiome research.</title>
        <authorList>
            <person name="Poyet M."/>
            <person name="Groussin M."/>
            <person name="Gibbons S.M."/>
            <person name="Avila-Pacheco J."/>
            <person name="Jiang X."/>
            <person name="Kearney S.M."/>
            <person name="Perrotta A.R."/>
            <person name="Berdy B."/>
            <person name="Zhao S."/>
            <person name="Lieberman T.D."/>
            <person name="Swanson P.K."/>
            <person name="Smith M."/>
            <person name="Roesemann S."/>
            <person name="Alexander J.E."/>
            <person name="Rich S.A."/>
            <person name="Livny J."/>
            <person name="Vlamakis H."/>
            <person name="Clish C."/>
            <person name="Bullock K."/>
            <person name="Deik A."/>
            <person name="Scott J."/>
            <person name="Pierce K.A."/>
            <person name="Xavier R.J."/>
            <person name="Alm E.J."/>
        </authorList>
    </citation>
    <scope>NUCLEOTIDE SEQUENCE [LARGE SCALE GENOMIC DNA]</scope>
    <source>
        <strain evidence="10 18">BIOML-A1</strain>
    </source>
</reference>
<gene>
    <name evidence="14" type="primary">clcA</name>
    <name evidence="12" type="ORF">DW701_14545</name>
    <name evidence="13" type="ORF">EAJ03_14690</name>
    <name evidence="10" type="ORF">F2Z23_14895</name>
    <name evidence="11" type="ORF">HF841_02555</name>
    <name evidence="14" type="ORF">NCTC11155_01600</name>
</gene>
<evidence type="ECO:0000256" key="2">
    <source>
        <dbReference type="ARBA" id="ARBA00022448"/>
    </source>
</evidence>
<keyword evidence="6 8" id="KW-0472">Membrane</keyword>
<dbReference type="GO" id="GO:0006813">
    <property type="term" value="P:potassium ion transport"/>
    <property type="evidence" value="ECO:0007669"/>
    <property type="project" value="InterPro"/>
</dbReference>
<reference evidence="12 16" key="2">
    <citation type="submission" date="2018-08" db="EMBL/GenBank/DDBJ databases">
        <title>A genome reference for cultivated species of the human gut microbiota.</title>
        <authorList>
            <person name="Zou Y."/>
            <person name="Xue W."/>
            <person name="Luo G."/>
        </authorList>
    </citation>
    <scope>NUCLEOTIDE SEQUENCE [LARGE SCALE GENOMIC DNA]</scope>
    <source>
        <strain evidence="12 16">AM26-26AC</strain>
    </source>
</reference>
<evidence type="ECO:0000256" key="6">
    <source>
        <dbReference type="ARBA" id="ARBA00023136"/>
    </source>
</evidence>
<sequence>MRLFQEIKNWKTVRGWHIWKLKLVDARLYFVSMVVGLLTGLIAVPYHYLLYYLLHVRSGLFASRPAWYWHIPLFMLFWGILILVSRLVGKMPLIGGGGIPQTRGAINGRITYRHPFIELISKFAGGILSVSAGLSLGREGPSVQIGSYVGCLVSRWTHILKGERKQLLAAGAGAGLAAAFAAPLASSLIVIESIERFDAPKTAITTLLAGVVAGVIATLVFPVNPYHLIEVSEPALAFWVQMKYFLILAVIISIVGKLYAAIMISFKRVYSAVKSPTSVKMFYLVLVAYIISLMQVNLTGGGEQFLLEQAQNGSTEMMWVLAVMLLHFGFSVCSVSSGLPGGNFIPTLVTGGLLGRFVGLIAVKYGIIGHESVTYVMLISMSAFLVAIERTPLTAIVLITEITGHFEVFYPSVVVGGLTYYFTELLQMKSFNVILYEDMVSSSDFQEEKRYALSVEVMTGSYFDGKAVGELSLPEHCVIIGVHRDGKNLVPAETSLIPGDQVQIEMDSQDIEKLYEPLVSMANIY</sequence>
<evidence type="ECO:0000256" key="1">
    <source>
        <dbReference type="ARBA" id="ARBA00004141"/>
    </source>
</evidence>
<dbReference type="InterPro" id="IPR001807">
    <property type="entry name" value="ClC"/>
</dbReference>
<evidence type="ECO:0000313" key="11">
    <source>
        <dbReference type="EMBL" id="NME84913.1"/>
    </source>
</evidence>
<keyword evidence="3 8" id="KW-0812">Transmembrane</keyword>
<keyword evidence="5" id="KW-0406">Ion transport</keyword>
<feature type="transmembrane region" description="Helical" evidence="8">
    <location>
        <begin position="28"/>
        <end position="54"/>
    </location>
</feature>
<dbReference type="EMBL" id="QSLA01000019">
    <property type="protein sequence ID" value="RHF05289.1"/>
    <property type="molecule type" value="Genomic_DNA"/>
</dbReference>
<reference evidence="11 19" key="5">
    <citation type="submission" date="2020-04" db="EMBL/GenBank/DDBJ databases">
        <authorList>
            <person name="Hitch T.C.A."/>
            <person name="Wylensek D."/>
            <person name="Clavel T."/>
        </authorList>
    </citation>
    <scope>NUCLEOTIDE SEQUENCE [LARGE SCALE GENOMIC DNA]</scope>
    <source>
        <strain evidence="11 19">WCA3-601-WT-5E</strain>
    </source>
</reference>
<feature type="transmembrane region" description="Helical" evidence="8">
    <location>
        <begin position="66"/>
        <end position="84"/>
    </location>
</feature>
<dbReference type="InterPro" id="IPR006037">
    <property type="entry name" value="RCK_C"/>
</dbReference>
<dbReference type="EMBL" id="VVZX01000023">
    <property type="protein sequence ID" value="KAA5271498.1"/>
    <property type="molecule type" value="Genomic_DNA"/>
</dbReference>
<evidence type="ECO:0000313" key="14">
    <source>
        <dbReference type="EMBL" id="SUV29611.1"/>
    </source>
</evidence>
<evidence type="ECO:0000256" key="7">
    <source>
        <dbReference type="ARBA" id="ARBA00023214"/>
    </source>
</evidence>
<dbReference type="Gene3D" id="1.10.3080.10">
    <property type="entry name" value="Clc chloride channel"/>
    <property type="match status" value="1"/>
</dbReference>
<dbReference type="PANTHER" id="PTHR45711:SF6">
    <property type="entry name" value="CHLORIDE CHANNEL PROTEIN"/>
    <property type="match status" value="1"/>
</dbReference>
<dbReference type="Proteomes" id="UP000335496">
    <property type="component" value="Unassembled WGS sequence"/>
</dbReference>
<dbReference type="GeneID" id="93071504"/>
<evidence type="ECO:0000259" key="9">
    <source>
        <dbReference type="PROSITE" id="PS51202"/>
    </source>
</evidence>
<evidence type="ECO:0000313" key="17">
    <source>
        <dbReference type="Proteomes" id="UP000291917"/>
    </source>
</evidence>
<dbReference type="Pfam" id="PF00654">
    <property type="entry name" value="Voltage_CLC"/>
    <property type="match status" value="1"/>
</dbReference>
<dbReference type="AlphaFoldDB" id="A0A380YPQ6"/>
<dbReference type="GO" id="GO:0008324">
    <property type="term" value="F:monoatomic cation transmembrane transporter activity"/>
    <property type="evidence" value="ECO:0007669"/>
    <property type="project" value="InterPro"/>
</dbReference>
<dbReference type="EMBL" id="UFSX01000001">
    <property type="protein sequence ID" value="SUV29611.1"/>
    <property type="molecule type" value="Genomic_DNA"/>
</dbReference>
<dbReference type="GO" id="GO:0005247">
    <property type="term" value="F:voltage-gated chloride channel activity"/>
    <property type="evidence" value="ECO:0007669"/>
    <property type="project" value="TreeGrafter"/>
</dbReference>
<dbReference type="Proteomes" id="UP000283538">
    <property type="component" value="Unassembled WGS sequence"/>
</dbReference>
<feature type="transmembrane region" description="Helical" evidence="8">
    <location>
        <begin position="372"/>
        <end position="388"/>
    </location>
</feature>
<evidence type="ECO:0000256" key="4">
    <source>
        <dbReference type="ARBA" id="ARBA00022989"/>
    </source>
</evidence>
<evidence type="ECO:0000256" key="5">
    <source>
        <dbReference type="ARBA" id="ARBA00023065"/>
    </source>
</evidence>
<evidence type="ECO:0000313" key="13">
    <source>
        <dbReference type="EMBL" id="RYT70836.1"/>
    </source>
</evidence>